<dbReference type="RefSeq" id="WP_000192120.1">
    <property type="nucleotide sequence ID" value="NC_024983.1"/>
</dbReference>
<gene>
    <name evidence="6" type="ORF">A3V89_17070</name>
    <name evidence="5" type="ORF">ADQ28_18670</name>
    <name evidence="2" type="ORF">DO533_23540</name>
    <name evidence="3" type="ORF">ELS01_22055</name>
    <name evidence="4" type="ORF">FE758_21040</name>
    <name evidence="11" type="ORF">G0A70_15445</name>
    <name evidence="10" type="ORF">G0A76_16410</name>
    <name evidence="12" type="ORF">G0K25_20710</name>
    <name evidence="13" type="ORF">G0K72_21355</name>
    <name evidence="14" type="ORF">G0N98_22100</name>
    <name evidence="15" type="ORF">G3231_004353</name>
    <name evidence="17" type="ORF">G4J41_004515</name>
    <name evidence="18" type="ORF">G4J45_004180</name>
    <name evidence="16" type="ORF">G4K03_001769</name>
    <name evidence="19" type="ORF">G9C24_004391</name>
    <name evidence="9" type="ORF">GB120_24265</name>
    <name evidence="8" type="ORF">GBS58_19440</name>
    <name evidence="7" type="ORF">GJE27_20600</name>
</gene>
<dbReference type="EMBL" id="AAKWTQ010000020">
    <property type="protein sequence ID" value="ECW5426359.1"/>
    <property type="molecule type" value="Genomic_DNA"/>
</dbReference>
<accession>A0A2J0RFJ8</accession>
<dbReference type="EMBL" id="AALLDS010000024">
    <property type="protein sequence ID" value="EDA7614477.1"/>
    <property type="molecule type" value="Genomic_DNA"/>
</dbReference>
<dbReference type="EMBL" id="DAASGN010000011">
    <property type="protein sequence ID" value="HAE5428421.1"/>
    <property type="molecule type" value="Genomic_DNA"/>
</dbReference>
<evidence type="ECO:0000313" key="15">
    <source>
        <dbReference type="EMBL" id="HAE2237408.1"/>
    </source>
</evidence>
<proteinExistence type="predicted"/>
<evidence type="ECO:0000313" key="4">
    <source>
        <dbReference type="EMBL" id="ECK9671194.1"/>
    </source>
</evidence>
<evidence type="ECO:0000313" key="9">
    <source>
        <dbReference type="EMBL" id="HAB5227289.1"/>
    </source>
</evidence>
<dbReference type="EMBL" id="DAAGZT010000028">
    <property type="protein sequence ID" value="HAB5227289.1"/>
    <property type="molecule type" value="Genomic_DNA"/>
</dbReference>
<evidence type="ECO:0000313" key="7">
    <source>
        <dbReference type="EMBL" id="HAB3532188.1"/>
    </source>
</evidence>
<evidence type="ECO:0000313" key="11">
    <source>
        <dbReference type="EMBL" id="HAC6270840.1"/>
    </source>
</evidence>
<dbReference type="AlphaFoldDB" id="A0A077W218"/>
<evidence type="ECO:0000313" key="6">
    <source>
        <dbReference type="EMBL" id="EDA7614477.1"/>
    </source>
</evidence>
<evidence type="ECO:0000313" key="1">
    <source>
        <dbReference type="EMBL" id="APA22934.1"/>
    </source>
</evidence>
<evidence type="ECO:0000313" key="16">
    <source>
        <dbReference type="EMBL" id="HAE5428421.1"/>
    </source>
</evidence>
<dbReference type="EMBL" id="DAANNU010000041">
    <property type="protein sequence ID" value="HAD0664746.1"/>
    <property type="molecule type" value="Genomic_DNA"/>
</dbReference>
<dbReference type="EMBL" id="AAHFII010000077">
    <property type="protein sequence ID" value="EBV4697717.1"/>
    <property type="molecule type" value="Genomic_DNA"/>
</dbReference>
<evidence type="ECO:0000313" key="5">
    <source>
        <dbReference type="EMBL" id="ECW5426359.1"/>
    </source>
</evidence>
<dbReference type="EMBL" id="DAAGLI010000019">
    <property type="protein sequence ID" value="HAB3532188.1"/>
    <property type="molecule type" value="Genomic_DNA"/>
</dbReference>
<evidence type="ECO:0000313" key="3">
    <source>
        <dbReference type="EMBL" id="ECA5343064.1"/>
    </source>
</evidence>
<dbReference type="EMBL" id="DAAMDA010000029">
    <property type="protein sequence ID" value="HAC6159883.1"/>
    <property type="molecule type" value="Genomic_DNA"/>
</dbReference>
<geneLocation type="plasmid" evidence="1">
    <name>pIMP4-SEM1</name>
</geneLocation>
<dbReference type="EMBL" id="DAANEO010000026">
    <property type="protein sequence ID" value="HAC9528664.1"/>
    <property type="molecule type" value="Genomic_DNA"/>
</dbReference>
<reference evidence="1" key="1">
    <citation type="journal article" date="2016" name="Sci. Rep.">
        <title>Isolation and plasmid characterization of carbapenemase (IMP-4) producing Salmonella enterica Typhimurium from cats.</title>
        <authorList>
            <person name="Abraham S."/>
            <person name="O'Dea M."/>
            <person name="Trott D.J."/>
            <person name="Abraham R.J."/>
            <person name="Hughes D."/>
            <person name="Pang S."/>
            <person name="McKew G."/>
            <person name="Cheong E.Y."/>
            <person name="Merlino J."/>
            <person name="Saputra S."/>
            <person name="Malik R."/>
            <person name="Gottlieb T."/>
        </authorList>
    </citation>
    <scope>NUCLEOTIDE SEQUENCE</scope>
    <source>
        <strain evidence="1">MU1</strain>
        <plasmid evidence="1">pIMP4-SEM1</plasmid>
    </source>
</reference>
<dbReference type="EMBL" id="DAARFR010000034">
    <property type="protein sequence ID" value="HAE2237408.1"/>
    <property type="molecule type" value="Genomic_DNA"/>
</dbReference>
<reference evidence="6" key="4">
    <citation type="submission" date="2018-07" db="EMBL/GenBank/DDBJ databases">
        <authorList>
            <person name="Ashton P.M."/>
            <person name="Dallman T."/>
            <person name="Nair S."/>
            <person name="De Pinna E."/>
            <person name="Peters T."/>
            <person name="Grant K."/>
        </authorList>
    </citation>
    <scope>NUCLEOTIDE SEQUENCE</scope>
    <source>
        <strain evidence="6">116039</strain>
        <strain evidence="2">461175</strain>
        <strain evidence="3">582921</strain>
        <strain evidence="4">741674</strain>
    </source>
</reference>
<evidence type="ECO:0000313" key="13">
    <source>
        <dbReference type="EMBL" id="HAC9737278.1"/>
    </source>
</evidence>
<dbReference type="EMBL" id="DAAMEC010000017">
    <property type="protein sequence ID" value="HAC6270840.1"/>
    <property type="molecule type" value="Genomic_DNA"/>
</dbReference>
<dbReference type="PATRIC" id="fig|90371.1190.peg.1720"/>
<dbReference type="EMBL" id="AAHUQY010000025">
    <property type="protein sequence ID" value="ECA5343064.1"/>
    <property type="molecule type" value="Genomic_DNA"/>
</dbReference>
<evidence type="ECO:0000313" key="19">
    <source>
        <dbReference type="EMBL" id="HAF0962253.1"/>
    </source>
</evidence>
<dbReference type="EMBL" id="DAAUBD010000071">
    <property type="protein sequence ID" value="HAF0962253.1"/>
    <property type="molecule type" value="Genomic_DNA"/>
</dbReference>
<organism evidence="14">
    <name type="scientific">Salmonella typhimurium</name>
    <dbReference type="NCBI Taxonomy" id="90371"/>
    <lineage>
        <taxon>Bacteria</taxon>
        <taxon>Pseudomonadati</taxon>
        <taxon>Pseudomonadota</taxon>
        <taxon>Gammaproteobacteria</taxon>
        <taxon>Enterobacterales</taxon>
        <taxon>Enterobacteriaceae</taxon>
        <taxon>Salmonella</taxon>
    </lineage>
</organism>
<evidence type="ECO:0000313" key="10">
    <source>
        <dbReference type="EMBL" id="HAC6159883.1"/>
    </source>
</evidence>
<dbReference type="EMBL" id="DAANGD010000022">
    <property type="protein sequence ID" value="HAC9737278.1"/>
    <property type="molecule type" value="Genomic_DNA"/>
</dbReference>
<sequence length="73" mass="8335">MTQIKTYRVEHEKVGAMHKVRIFGRVGEVISNDSPQERIFREVTIAEGNSQQAALLVDNYIQRLENNGFTTEA</sequence>
<evidence type="ECO:0000313" key="14">
    <source>
        <dbReference type="EMBL" id="HAD0664746.1"/>
    </source>
</evidence>
<name>A0A077W218_SALTM</name>
<dbReference type="EMBL" id="DAAGMG010000015">
    <property type="protein sequence ID" value="HAB3656229.1"/>
    <property type="molecule type" value="Genomic_DNA"/>
</dbReference>
<evidence type="ECO:0000313" key="2">
    <source>
        <dbReference type="EMBL" id="EBV4697717.1"/>
    </source>
</evidence>
<evidence type="ECO:0000313" key="12">
    <source>
        <dbReference type="EMBL" id="HAC9528664.1"/>
    </source>
</evidence>
<evidence type="ECO:0000313" key="17">
    <source>
        <dbReference type="EMBL" id="HAE6120353.1"/>
    </source>
</evidence>
<protein>
    <submittedName>
        <fullName evidence="14">Uncharacterized protein</fullName>
    </submittedName>
</protein>
<accession>A0A077W218</accession>
<dbReference type="EMBL" id="KX810825">
    <property type="protein sequence ID" value="APA22934.1"/>
    <property type="molecule type" value="Genomic_DNA"/>
</dbReference>
<dbReference type="EMBL" id="DAASOD010000050">
    <property type="protein sequence ID" value="HAE6333026.1"/>
    <property type="molecule type" value="Genomic_DNA"/>
</dbReference>
<reference evidence="14" key="5">
    <citation type="submission" date="2019-08" db="EMBL/GenBank/DDBJ databases">
        <authorList>
            <consortium name="NCBI Pathogen Detection Project"/>
        </authorList>
    </citation>
    <scope>NUCLEOTIDE SEQUENCE</scope>
    <source>
        <strain evidence="11">R27</strain>
        <strain evidence="10">R32</strain>
        <strain evidence="12">S01267-16</strain>
        <strain evidence="13">S05567-15</strain>
        <strain evidence="7">Salmonella enterica</strain>
        <strain evidence="14">SSI_AA379</strain>
    </source>
</reference>
<reference evidence="5" key="3">
    <citation type="submission" date="2018-07" db="EMBL/GenBank/DDBJ databases">
        <authorList>
            <consortium name="GenomeTrakr network: Whole genome sequencing for foodborne pathogen traceback"/>
        </authorList>
    </citation>
    <scope>NUCLEOTIDE SEQUENCE</scope>
    <source>
        <strain evidence="5">ADRDL-14-19262</strain>
    </source>
</reference>
<evidence type="ECO:0000313" key="8">
    <source>
        <dbReference type="EMBL" id="HAB3656229.1"/>
    </source>
</evidence>
<dbReference type="EMBL" id="AAJEEL010000047">
    <property type="protein sequence ID" value="ECK9671194.1"/>
    <property type="molecule type" value="Genomic_DNA"/>
</dbReference>
<reference evidence="14" key="2">
    <citation type="journal article" date="2018" name="Genome Biol.">
        <title>SKESA: strategic k-mer extension for scrupulous assemblies.</title>
        <authorList>
            <person name="Souvorov A."/>
            <person name="Agarwala R."/>
            <person name="Lipman D.J."/>
        </authorList>
    </citation>
    <scope>NUCLEOTIDE SEQUENCE</scope>
    <source>
        <strain evidence="11">R27</strain>
        <strain evidence="10">R32</strain>
        <strain evidence="12">S01267-16</strain>
        <strain evidence="13">S05567-15</strain>
        <strain evidence="7">Salmonella enterica</strain>
        <strain evidence="14">SSI_AA379</strain>
    </source>
</reference>
<evidence type="ECO:0000313" key="18">
    <source>
        <dbReference type="EMBL" id="HAE6333026.1"/>
    </source>
</evidence>
<keyword evidence="1" id="KW-0614">Plasmid</keyword>
<dbReference type="EMBL" id="DAASMH010000035">
    <property type="protein sequence ID" value="HAE6120353.1"/>
    <property type="molecule type" value="Genomic_DNA"/>
</dbReference>